<sequence length="69" mass="7644">MKKELFLIGYNLGIWGILGFLATLLFGFLTCCANLPSKYFYGSLIAFAITGIVITTICVTRGCKKMKKK</sequence>
<name>A0A6I6JWA3_9BACT</name>
<dbReference type="KEGG" id="mcos:GM418_12130"/>
<keyword evidence="1" id="KW-0812">Transmembrane</keyword>
<keyword evidence="1" id="KW-1133">Transmembrane helix</keyword>
<evidence type="ECO:0000256" key="1">
    <source>
        <dbReference type="SAM" id="Phobius"/>
    </source>
</evidence>
<feature type="transmembrane region" description="Helical" evidence="1">
    <location>
        <begin position="40"/>
        <end position="59"/>
    </location>
</feature>
<organism evidence="2 3">
    <name type="scientific">Maribellus comscasis</name>
    <dbReference type="NCBI Taxonomy" id="2681766"/>
    <lineage>
        <taxon>Bacteria</taxon>
        <taxon>Pseudomonadati</taxon>
        <taxon>Bacteroidota</taxon>
        <taxon>Bacteroidia</taxon>
        <taxon>Marinilabiliales</taxon>
        <taxon>Prolixibacteraceae</taxon>
        <taxon>Maribellus</taxon>
    </lineage>
</organism>
<dbReference type="Proteomes" id="UP000428260">
    <property type="component" value="Chromosome"/>
</dbReference>
<evidence type="ECO:0000313" key="2">
    <source>
        <dbReference type="EMBL" id="QGY44377.1"/>
    </source>
</evidence>
<dbReference type="RefSeq" id="WP_158866464.1">
    <property type="nucleotide sequence ID" value="NZ_CP046401.1"/>
</dbReference>
<dbReference type="EMBL" id="CP046401">
    <property type="protein sequence ID" value="QGY44377.1"/>
    <property type="molecule type" value="Genomic_DNA"/>
</dbReference>
<protein>
    <submittedName>
        <fullName evidence="2">Uncharacterized protein</fullName>
    </submittedName>
</protein>
<evidence type="ECO:0000313" key="3">
    <source>
        <dbReference type="Proteomes" id="UP000428260"/>
    </source>
</evidence>
<proteinExistence type="predicted"/>
<dbReference type="AlphaFoldDB" id="A0A6I6JWA3"/>
<keyword evidence="3" id="KW-1185">Reference proteome</keyword>
<feature type="transmembrane region" description="Helical" evidence="1">
    <location>
        <begin position="7"/>
        <end position="28"/>
    </location>
</feature>
<accession>A0A6I6JWA3</accession>
<gene>
    <name evidence="2" type="ORF">GM418_12130</name>
</gene>
<keyword evidence="1" id="KW-0472">Membrane</keyword>
<reference evidence="2 3" key="1">
    <citation type="submission" date="2019-11" db="EMBL/GenBank/DDBJ databases">
        <authorList>
            <person name="Zheng R.K."/>
            <person name="Sun C.M."/>
        </authorList>
    </citation>
    <scope>NUCLEOTIDE SEQUENCE [LARGE SCALE GENOMIC DNA]</scope>
    <source>
        <strain evidence="2 3">WC007</strain>
    </source>
</reference>